<sequence length="316" mass="35879">MNSLLLSGVVFFLLWVAGGVYIYFLLQRQEKRSQRIEESLSAYVVLPKVEEDPLSIYVFSHKINKVLRYFLYRVLNFKVAESSIKNNRNVFIISLSIFAVIFSFCALFVNFTWAFLSIFAWIFCFRFFYTYMGKRYNRKLYDQLPDTIGMLVRDLRVGMPLSRAVQLVSSEASEPTASEFGRVLQDVAIGASVPGAFHAMSQRITLEEYKLLSIVVSLQAESGGTMADIMASLEQTLRSRMEVRRKGYAASGEARMTSYILLGMPIVIGAVLELQNKHYFDPVFTTPNGHYVIWLAAGFWLVGLASIKLLLIKVLG</sequence>
<dbReference type="InterPro" id="IPR042094">
    <property type="entry name" value="T2SS_GspF_sf"/>
</dbReference>
<dbReference type="OrthoDB" id="9803381at2"/>
<feature type="transmembrane region" description="Helical" evidence="6">
    <location>
        <begin position="292"/>
        <end position="311"/>
    </location>
</feature>
<dbReference type="EMBL" id="LN609302">
    <property type="protein sequence ID" value="CEF54148.1"/>
    <property type="molecule type" value="Genomic_DNA"/>
</dbReference>
<keyword evidence="4 6" id="KW-1133">Transmembrane helix</keyword>
<evidence type="ECO:0000256" key="5">
    <source>
        <dbReference type="ARBA" id="ARBA00023136"/>
    </source>
</evidence>
<dbReference type="GO" id="GO:0005886">
    <property type="term" value="C:plasma membrane"/>
    <property type="evidence" value="ECO:0007669"/>
    <property type="project" value="UniProtKB-SubCell"/>
</dbReference>
<evidence type="ECO:0000256" key="3">
    <source>
        <dbReference type="ARBA" id="ARBA00022692"/>
    </source>
</evidence>
<feature type="transmembrane region" description="Helical" evidence="6">
    <location>
        <begin position="6"/>
        <end position="26"/>
    </location>
</feature>
<dbReference type="Proteomes" id="UP000657200">
    <property type="component" value="Unassembled WGS sequence"/>
</dbReference>
<dbReference type="EMBL" id="WOTE01000006">
    <property type="protein sequence ID" value="NHO40113.1"/>
    <property type="molecule type" value="Genomic_DNA"/>
</dbReference>
<dbReference type="RefSeq" id="WP_059022902.1">
    <property type="nucleotide sequence ID" value="NZ_LN609302.1"/>
</dbReference>
<dbReference type="PANTHER" id="PTHR35007">
    <property type="entry name" value="INTEGRAL MEMBRANE PROTEIN-RELATED"/>
    <property type="match status" value="1"/>
</dbReference>
<reference evidence="9 11" key="3">
    <citation type="journal article" date="2020" name="Int. J. Syst. Evol. Microbiol.">
        <title>Novel acetic acid bacteria from cider fermentations: Acetobacter conturbans sp. nov. and Acetobacter fallax sp. nov.</title>
        <authorList>
            <person name="Sombolestani A.S."/>
            <person name="Cleenwerck I."/>
            <person name="Cnockaert M."/>
            <person name="Borremans W."/>
            <person name="Wieme A.D."/>
            <person name="De Vuyst L."/>
            <person name="Vandamme P."/>
        </authorList>
    </citation>
    <scope>NUCLEOTIDE SEQUENCE [LARGE SCALE GENOMIC DNA]</scope>
    <source>
        <strain evidence="9 11">LMG 23848</strain>
    </source>
</reference>
<dbReference type="PANTHER" id="PTHR35007:SF1">
    <property type="entry name" value="PILUS ASSEMBLY PROTEIN"/>
    <property type="match status" value="1"/>
</dbReference>
<evidence type="ECO:0000259" key="7">
    <source>
        <dbReference type="Pfam" id="PF00482"/>
    </source>
</evidence>
<evidence type="ECO:0000313" key="11">
    <source>
        <dbReference type="Proteomes" id="UP000657200"/>
    </source>
</evidence>
<comment type="subcellular location">
    <subcellularLocation>
        <location evidence="1">Cell membrane</location>
        <topology evidence="1">Multi-pass membrane protein</topology>
    </subcellularLocation>
</comment>
<evidence type="ECO:0000313" key="10">
    <source>
        <dbReference type="Proteomes" id="UP000068250"/>
    </source>
</evidence>
<keyword evidence="11" id="KW-1185">Reference proteome</keyword>
<evidence type="ECO:0000313" key="8">
    <source>
        <dbReference type="EMBL" id="CEF54148.1"/>
    </source>
</evidence>
<feature type="domain" description="Type II secretion system protein GspF" evidence="7">
    <location>
        <begin position="155"/>
        <end position="272"/>
    </location>
</feature>
<organism evidence="8 10">
    <name type="scientific">Acetobacter ghanensis</name>
    <dbReference type="NCBI Taxonomy" id="431306"/>
    <lineage>
        <taxon>Bacteria</taxon>
        <taxon>Pseudomonadati</taxon>
        <taxon>Pseudomonadota</taxon>
        <taxon>Alphaproteobacteria</taxon>
        <taxon>Acetobacterales</taxon>
        <taxon>Acetobacteraceae</taxon>
        <taxon>Acetobacter</taxon>
    </lineage>
</organism>
<feature type="transmembrane region" description="Helical" evidence="6">
    <location>
        <begin position="115"/>
        <end position="132"/>
    </location>
</feature>
<feature type="transmembrane region" description="Helical" evidence="6">
    <location>
        <begin position="90"/>
        <end position="109"/>
    </location>
</feature>
<dbReference type="STRING" id="431306.AGA_610"/>
<feature type="transmembrane region" description="Helical" evidence="6">
    <location>
        <begin position="254"/>
        <end position="272"/>
    </location>
</feature>
<dbReference type="Proteomes" id="UP000068250">
    <property type="component" value="Chromosome I"/>
</dbReference>
<keyword evidence="5 6" id="KW-0472">Membrane</keyword>
<gene>
    <name evidence="8" type="ORF">AGA_610</name>
    <name evidence="9" type="ORF">GOB80_10575</name>
</gene>
<name>A0A0U5F0V3_9PROT</name>
<evidence type="ECO:0000256" key="2">
    <source>
        <dbReference type="ARBA" id="ARBA00022475"/>
    </source>
</evidence>
<protein>
    <submittedName>
        <fullName evidence="8">Type II secretion system protein</fullName>
    </submittedName>
</protein>
<evidence type="ECO:0000256" key="4">
    <source>
        <dbReference type="ARBA" id="ARBA00022989"/>
    </source>
</evidence>
<proteinExistence type="predicted"/>
<dbReference type="AlphaFoldDB" id="A0A0U5F0V3"/>
<reference evidence="10" key="2">
    <citation type="submission" date="2014-09" db="EMBL/GenBank/DDBJ databases">
        <authorList>
            <person name="Illeghems K.G."/>
        </authorList>
    </citation>
    <scope>NUCLEOTIDE SEQUENCE [LARGE SCALE GENOMIC DNA]</scope>
    <source>
        <strain evidence="10">LMG 23848T</strain>
    </source>
</reference>
<dbReference type="Pfam" id="PF00482">
    <property type="entry name" value="T2SSF"/>
    <property type="match status" value="1"/>
</dbReference>
<accession>A0A0U5F0V3</accession>
<dbReference type="Gene3D" id="1.20.81.30">
    <property type="entry name" value="Type II secretion system (T2SS), domain F"/>
    <property type="match status" value="1"/>
</dbReference>
<dbReference type="InterPro" id="IPR018076">
    <property type="entry name" value="T2SS_GspF_dom"/>
</dbReference>
<keyword evidence="3 6" id="KW-0812">Transmembrane</keyword>
<evidence type="ECO:0000256" key="6">
    <source>
        <dbReference type="SAM" id="Phobius"/>
    </source>
</evidence>
<evidence type="ECO:0000313" key="9">
    <source>
        <dbReference type="EMBL" id="NHO40113.1"/>
    </source>
</evidence>
<reference evidence="8" key="1">
    <citation type="submission" date="2014-09" db="EMBL/GenBank/DDBJ databases">
        <authorList>
            <person name="Magalhaes I.L.F."/>
            <person name="Oliveira U."/>
            <person name="Santos F.R."/>
            <person name="Vidigal T.H.D.A."/>
            <person name="Brescovit A.D."/>
            <person name="Santos A.J."/>
        </authorList>
    </citation>
    <scope>NUCLEOTIDE SEQUENCE</scope>
    <source>
        <strain evidence="8">LMG 23848T</strain>
    </source>
</reference>
<evidence type="ECO:0000256" key="1">
    <source>
        <dbReference type="ARBA" id="ARBA00004651"/>
    </source>
</evidence>
<dbReference type="PATRIC" id="fig|431306.5.peg.587"/>
<keyword evidence="2" id="KW-1003">Cell membrane</keyword>